<accession>A0A1Q2KYF0</accession>
<reference evidence="1 2" key="1">
    <citation type="submission" date="2017-02" db="EMBL/GenBank/DDBJ databases">
        <title>The complete genomic sequence of a novel cold adapted crude oil-degrading bacterium Planococcus qaidamina Y42.</title>
        <authorList>
            <person name="Yang R."/>
        </authorList>
    </citation>
    <scope>NUCLEOTIDE SEQUENCE [LARGE SCALE GENOMIC DNA]</scope>
    <source>
        <strain evidence="1 2">Y42</strain>
    </source>
</reference>
<evidence type="ECO:0000313" key="1">
    <source>
        <dbReference type="EMBL" id="AQQ52827.1"/>
    </source>
</evidence>
<organism evidence="1 2">
    <name type="scientific">Planococcus lenghuensis</name>
    <dbReference type="NCBI Taxonomy" id="2213202"/>
    <lineage>
        <taxon>Bacteria</taxon>
        <taxon>Bacillati</taxon>
        <taxon>Bacillota</taxon>
        <taxon>Bacilli</taxon>
        <taxon>Bacillales</taxon>
        <taxon>Caryophanaceae</taxon>
        <taxon>Planococcus</taxon>
    </lineage>
</organism>
<sequence length="64" mass="7494">MPDSLPEGYRIKSFRSGQKCFLPARSQPGWLFILQRKHSISYFKAKEKAEDFSSALCLIFKYMD</sequence>
<keyword evidence="2" id="KW-1185">Reference proteome</keyword>
<dbReference type="EMBL" id="CP019640">
    <property type="protein sequence ID" value="AQQ52827.1"/>
    <property type="molecule type" value="Genomic_DNA"/>
</dbReference>
<dbReference type="KEGG" id="pmar:B0X71_06815"/>
<gene>
    <name evidence="1" type="ORF">B0X71_06815</name>
</gene>
<dbReference type="AlphaFoldDB" id="A0A1Q2KYF0"/>
<evidence type="ECO:0000313" key="2">
    <source>
        <dbReference type="Proteomes" id="UP000188184"/>
    </source>
</evidence>
<proteinExistence type="predicted"/>
<protein>
    <submittedName>
        <fullName evidence="1">Uncharacterized protein</fullName>
    </submittedName>
</protein>
<name>A0A1Q2KYF0_9BACL</name>
<dbReference type="Proteomes" id="UP000188184">
    <property type="component" value="Chromosome"/>
</dbReference>